<evidence type="ECO:0000256" key="8">
    <source>
        <dbReference type="SAM" id="Coils"/>
    </source>
</evidence>
<evidence type="ECO:0000313" key="9">
    <source>
        <dbReference type="EMBL" id="PRR79401.1"/>
    </source>
</evidence>
<comment type="subcellular location">
    <subcellularLocation>
        <location evidence="1">Cytoplasm</location>
        <location evidence="1">Cytosol</location>
    </subcellularLocation>
</comment>
<feature type="coiled-coil region" evidence="8">
    <location>
        <begin position="30"/>
        <end position="87"/>
    </location>
</feature>
<evidence type="ECO:0000256" key="5">
    <source>
        <dbReference type="ARBA" id="ARBA00093765"/>
    </source>
</evidence>
<evidence type="ECO:0000256" key="7">
    <source>
        <dbReference type="ARBA" id="ARBA00093797"/>
    </source>
</evidence>
<keyword evidence="4" id="KW-0143">Chaperone</keyword>
<comment type="function">
    <text evidence="5">May act as an export chaperone for the filament capping protein FliD.</text>
</comment>
<dbReference type="RefSeq" id="WP_106063028.1">
    <property type="nucleotide sequence ID" value="NZ_PVXO01000027.1"/>
</dbReference>
<evidence type="ECO:0000256" key="2">
    <source>
        <dbReference type="ARBA" id="ARBA00022490"/>
    </source>
</evidence>
<keyword evidence="10" id="KW-1185">Reference proteome</keyword>
<protein>
    <recommendedName>
        <fullName evidence="7">Flagellar protein FliT</fullName>
    </recommendedName>
</protein>
<keyword evidence="2" id="KW-0963">Cytoplasm</keyword>
<dbReference type="Pfam" id="PF05400">
    <property type="entry name" value="FliT"/>
    <property type="match status" value="1"/>
</dbReference>
<evidence type="ECO:0000256" key="3">
    <source>
        <dbReference type="ARBA" id="ARBA00022795"/>
    </source>
</evidence>
<organism evidence="9 10">
    <name type="scientific">Clostridium liquoris</name>
    <dbReference type="NCBI Taxonomy" id="1289519"/>
    <lineage>
        <taxon>Bacteria</taxon>
        <taxon>Bacillati</taxon>
        <taxon>Bacillota</taxon>
        <taxon>Clostridia</taxon>
        <taxon>Eubacteriales</taxon>
        <taxon>Clostridiaceae</taxon>
        <taxon>Clostridium</taxon>
    </lineage>
</organism>
<dbReference type="Proteomes" id="UP000239706">
    <property type="component" value="Unassembled WGS sequence"/>
</dbReference>
<dbReference type="AlphaFoldDB" id="A0A2T0B685"/>
<evidence type="ECO:0000313" key="10">
    <source>
        <dbReference type="Proteomes" id="UP000239706"/>
    </source>
</evidence>
<keyword evidence="8" id="KW-0175">Coiled coil</keyword>
<comment type="similarity">
    <text evidence="6">Belongs to the bacillales FliT family.</text>
</comment>
<evidence type="ECO:0000256" key="6">
    <source>
        <dbReference type="ARBA" id="ARBA00093785"/>
    </source>
</evidence>
<dbReference type="OrthoDB" id="1937361at2"/>
<proteinExistence type="inferred from homology"/>
<comment type="caution">
    <text evidence="9">The sequence shown here is derived from an EMBL/GenBank/DDBJ whole genome shotgun (WGS) entry which is preliminary data.</text>
</comment>
<evidence type="ECO:0000256" key="4">
    <source>
        <dbReference type="ARBA" id="ARBA00023186"/>
    </source>
</evidence>
<dbReference type="InterPro" id="IPR008622">
    <property type="entry name" value="FliT"/>
</dbReference>
<name>A0A2T0B685_9CLOT</name>
<sequence length="113" mass="13437">MLTLNKYLENFKDITVELTNKLKEEDYDAVDSLMEQRQNIIDNIDKLNYKKQDFTNICKELSLLEYNEELEKTIKEKRAVIKEELSKLVINKSANSSYNRKFYSNSVIFSKKI</sequence>
<keyword evidence="3" id="KW-1005">Bacterial flagellum biogenesis</keyword>
<gene>
    <name evidence="9" type="ORF">CLLI_08810</name>
</gene>
<dbReference type="EMBL" id="PVXO01000027">
    <property type="protein sequence ID" value="PRR79401.1"/>
    <property type="molecule type" value="Genomic_DNA"/>
</dbReference>
<evidence type="ECO:0000256" key="1">
    <source>
        <dbReference type="ARBA" id="ARBA00004514"/>
    </source>
</evidence>
<accession>A0A2T0B685</accession>
<reference evidence="9 10" key="1">
    <citation type="submission" date="2018-03" db="EMBL/GenBank/DDBJ databases">
        <title>Genome sequence of Clostridium liquoris DSM 100320.</title>
        <authorList>
            <person name="Poehlein A."/>
            <person name="Daniel R."/>
        </authorList>
    </citation>
    <scope>NUCLEOTIDE SEQUENCE [LARGE SCALE GENOMIC DNA]</scope>
    <source>
        <strain evidence="9 10">DSM 100320</strain>
    </source>
</reference>